<name>Q4SWM9_TETNG</name>
<feature type="compositionally biased region" description="Basic residues" evidence="1">
    <location>
        <begin position="264"/>
        <end position="279"/>
    </location>
</feature>
<comment type="caution">
    <text evidence="3">The sequence shown here is derived from an EMBL/GenBank/DDBJ whole genome shotgun (WGS) entry which is preliminary data.</text>
</comment>
<reference evidence="3" key="2">
    <citation type="submission" date="2004-02" db="EMBL/GenBank/DDBJ databases">
        <authorList>
            <consortium name="Genoscope"/>
            <consortium name="Whitehead Institute Centre for Genome Research"/>
        </authorList>
    </citation>
    <scope>NUCLEOTIDE SEQUENCE</scope>
</reference>
<dbReference type="KEGG" id="tng:GSTEN00011407G001"/>
<protein>
    <submittedName>
        <fullName evidence="3">(spotted green pufferfish) hypothetical protein</fullName>
    </submittedName>
</protein>
<dbReference type="EMBL" id="CAAE01013605">
    <property type="protein sequence ID" value="CAF94953.1"/>
    <property type="molecule type" value="Genomic_DNA"/>
</dbReference>
<dbReference type="PROSITE" id="PS00028">
    <property type="entry name" value="ZINC_FINGER_C2H2_1"/>
    <property type="match status" value="1"/>
</dbReference>
<dbReference type="AlphaFoldDB" id="Q4SWM9"/>
<evidence type="ECO:0000313" key="3">
    <source>
        <dbReference type="EMBL" id="CAF94953.1"/>
    </source>
</evidence>
<sequence>MDTMKIEQVIIGNEHLNESISMDTVKIEPVIVGSEVSSPSVEIKPDPVIIPLQSSQDESLQCFQCLITFSNSKVKERHIKKFHGDQYKQHLQQGKKRGHNPKSDAHLEVVAKKKIKEEETDDWEAYSDFTATEGCPCRLSAQGVAKARFPGRPCTARSRLRLEKRCKIGRLRWDEPECVAGRPRPVSIGLALSEDPYLLRLLGMTEKHSRQRDVGFDSSNSDEQRRRLAKGMVASPEAGAEAGSQTGQEAAMPFQCKAKDSPEKRRRKRRKSLFGHRQKSLKNDSLISLPKMKRNRIKRVFYTYVVEPIPTSVTSDGTSEQSQQSQSISASVSESGQENSSSSTPLSARSSRVIKVPKRFLDEEIIPFPKGSLSTWLKSQTKEDEKPSPSHPESSYGDGCQQLESLHFIDDQSKGTISSNLTSHVELYKNLKKLTLKVAEKKKGQPSGEGDHLFDSDDSIAHVKKRRKSKITMEETDTPGVVRKLSVVVNSEASKLPAESREEVSGPSHRIGLSGANKTMLHLLKKAKVQLIKIDQQKQLKLSQVRFSNSRLLI</sequence>
<evidence type="ECO:0000259" key="2">
    <source>
        <dbReference type="PROSITE" id="PS00028"/>
    </source>
</evidence>
<dbReference type="InterPro" id="IPR013087">
    <property type="entry name" value="Znf_C2H2_type"/>
</dbReference>
<accession>Q4SWM9</accession>
<feature type="region of interest" description="Disordered" evidence="1">
    <location>
        <begin position="209"/>
        <end position="279"/>
    </location>
</feature>
<evidence type="ECO:0000256" key="1">
    <source>
        <dbReference type="SAM" id="MobiDB-lite"/>
    </source>
</evidence>
<feature type="compositionally biased region" description="Low complexity" evidence="1">
    <location>
        <begin position="319"/>
        <end position="349"/>
    </location>
</feature>
<reference evidence="3" key="1">
    <citation type="journal article" date="2004" name="Nature">
        <title>Genome duplication in the teleost fish Tetraodon nigroviridis reveals the early vertebrate proto-karyotype.</title>
        <authorList>
            <person name="Jaillon O."/>
            <person name="Aury J.-M."/>
            <person name="Brunet F."/>
            <person name="Petit J.-L."/>
            <person name="Stange-Thomann N."/>
            <person name="Mauceli E."/>
            <person name="Bouneau L."/>
            <person name="Fischer C."/>
            <person name="Ozouf-Costaz C."/>
            <person name="Bernot A."/>
            <person name="Nicaud S."/>
            <person name="Jaffe D."/>
            <person name="Fisher S."/>
            <person name="Lutfalla G."/>
            <person name="Dossat C."/>
            <person name="Segurens B."/>
            <person name="Dasilva C."/>
            <person name="Salanoubat M."/>
            <person name="Levy M."/>
            <person name="Boudet N."/>
            <person name="Castellano S."/>
            <person name="Anthouard V."/>
            <person name="Jubin C."/>
            <person name="Castelli V."/>
            <person name="Katinka M."/>
            <person name="Vacherie B."/>
            <person name="Biemont C."/>
            <person name="Skalli Z."/>
            <person name="Cattolico L."/>
            <person name="Poulain J."/>
            <person name="De Berardinis V."/>
            <person name="Cruaud C."/>
            <person name="Duprat S."/>
            <person name="Brottier P."/>
            <person name="Coutanceau J.-P."/>
            <person name="Gouzy J."/>
            <person name="Parra G."/>
            <person name="Lardier G."/>
            <person name="Chapple C."/>
            <person name="McKernan K.J."/>
            <person name="McEwan P."/>
            <person name="Bosak S."/>
            <person name="Kellis M."/>
            <person name="Volff J.-N."/>
            <person name="Guigo R."/>
            <person name="Zody M.C."/>
            <person name="Mesirov J."/>
            <person name="Lindblad-Toh K."/>
            <person name="Birren B."/>
            <person name="Nusbaum C."/>
            <person name="Kahn D."/>
            <person name="Robinson-Rechavi M."/>
            <person name="Laudet V."/>
            <person name="Schachter V."/>
            <person name="Quetier F."/>
            <person name="Saurin W."/>
            <person name="Scarpelli C."/>
            <person name="Wincker P."/>
            <person name="Lander E.S."/>
            <person name="Weissenbach J."/>
            <person name="Roest Crollius H."/>
        </authorList>
    </citation>
    <scope>NUCLEOTIDE SEQUENCE [LARGE SCALE GENOMIC DNA]</scope>
</reference>
<organism evidence="3">
    <name type="scientific">Tetraodon nigroviridis</name>
    <name type="common">Spotted green pufferfish</name>
    <name type="synonym">Chelonodon nigroviridis</name>
    <dbReference type="NCBI Taxonomy" id="99883"/>
    <lineage>
        <taxon>Eukaryota</taxon>
        <taxon>Metazoa</taxon>
        <taxon>Chordata</taxon>
        <taxon>Craniata</taxon>
        <taxon>Vertebrata</taxon>
        <taxon>Euteleostomi</taxon>
        <taxon>Actinopterygii</taxon>
        <taxon>Neopterygii</taxon>
        <taxon>Teleostei</taxon>
        <taxon>Neoteleostei</taxon>
        <taxon>Acanthomorphata</taxon>
        <taxon>Eupercaria</taxon>
        <taxon>Tetraodontiformes</taxon>
        <taxon>Tetradontoidea</taxon>
        <taxon>Tetraodontidae</taxon>
        <taxon>Tetraodon</taxon>
    </lineage>
</organism>
<feature type="region of interest" description="Disordered" evidence="1">
    <location>
        <begin position="311"/>
        <end position="349"/>
    </location>
</feature>
<dbReference type="OrthoDB" id="308383at2759"/>
<feature type="domain" description="C2H2-type" evidence="2">
    <location>
        <begin position="62"/>
        <end position="83"/>
    </location>
</feature>
<proteinExistence type="predicted"/>
<feature type="region of interest" description="Disordered" evidence="1">
    <location>
        <begin position="378"/>
        <end position="399"/>
    </location>
</feature>
<gene>
    <name evidence="3" type="ORF">GSTENG00011407001</name>
</gene>